<evidence type="ECO:0000313" key="2">
    <source>
        <dbReference type="Proteomes" id="UP001174909"/>
    </source>
</evidence>
<gene>
    <name evidence="1" type="ORF">GBAR_LOCUS6659</name>
</gene>
<sequence length="119" mass="13116">MIDGGEREICGVSKDNNLFCRPVDGSKNWRHISAGFTHVTASGPYDIFAISTGNKLYRCLKPCIGQWIEVGHDHINSIAQCDATANALFGIDAGQSIWRKVLAICETEHIDTAYCSRSR</sequence>
<protein>
    <submittedName>
        <fullName evidence="1">Lectin L6</fullName>
    </submittedName>
</protein>
<accession>A0AA35RG28</accession>
<name>A0AA35RG28_GEOBA</name>
<dbReference type="AlphaFoldDB" id="A0AA35RG28"/>
<reference evidence="1" key="1">
    <citation type="submission" date="2023-03" db="EMBL/GenBank/DDBJ databases">
        <authorList>
            <person name="Steffen K."/>
            <person name="Cardenas P."/>
        </authorList>
    </citation>
    <scope>NUCLEOTIDE SEQUENCE</scope>
</reference>
<evidence type="ECO:0000313" key="1">
    <source>
        <dbReference type="EMBL" id="CAI8010021.1"/>
    </source>
</evidence>
<dbReference type="Proteomes" id="UP001174909">
    <property type="component" value="Unassembled WGS sequence"/>
</dbReference>
<dbReference type="SMART" id="SM00706">
    <property type="entry name" value="TECPR"/>
    <property type="match status" value="2"/>
</dbReference>
<dbReference type="InterPro" id="IPR006624">
    <property type="entry name" value="Beta-propeller_rpt_TECPR"/>
</dbReference>
<keyword evidence="2" id="KW-1185">Reference proteome</keyword>
<proteinExistence type="predicted"/>
<dbReference type="EMBL" id="CASHTH010001002">
    <property type="protein sequence ID" value="CAI8010021.1"/>
    <property type="molecule type" value="Genomic_DNA"/>
</dbReference>
<comment type="caution">
    <text evidence="1">The sequence shown here is derived from an EMBL/GenBank/DDBJ whole genome shotgun (WGS) entry which is preliminary data.</text>
</comment>
<organism evidence="1 2">
    <name type="scientific">Geodia barretti</name>
    <name type="common">Barrett's horny sponge</name>
    <dbReference type="NCBI Taxonomy" id="519541"/>
    <lineage>
        <taxon>Eukaryota</taxon>
        <taxon>Metazoa</taxon>
        <taxon>Porifera</taxon>
        <taxon>Demospongiae</taxon>
        <taxon>Heteroscleromorpha</taxon>
        <taxon>Tetractinellida</taxon>
        <taxon>Astrophorina</taxon>
        <taxon>Geodiidae</taxon>
        <taxon>Geodia</taxon>
    </lineage>
</organism>